<accession>U5D7T3</accession>
<gene>
    <name evidence="1" type="ORF">KR51_00026570</name>
</gene>
<sequence length="67" mass="7401">MPSTSFTESQPTARERVVWESLKQAISSSSGFTCWQAEQGLSAPATCADLDERVRAYLRETLATLAY</sequence>
<dbReference type="AlphaFoldDB" id="U5D7T3"/>
<dbReference type="RefSeq" id="WP_022608078.1">
    <property type="nucleotide sequence ID" value="NZ_ASSJ01000070.1"/>
</dbReference>
<protein>
    <submittedName>
        <fullName evidence="1">Uncharacterized protein</fullName>
    </submittedName>
</protein>
<evidence type="ECO:0000313" key="1">
    <source>
        <dbReference type="EMBL" id="ERN40673.1"/>
    </source>
</evidence>
<dbReference type="EMBL" id="ASSJ01000070">
    <property type="protein sequence ID" value="ERN40673.1"/>
    <property type="molecule type" value="Genomic_DNA"/>
</dbReference>
<comment type="caution">
    <text evidence="1">The sequence shown here is derived from an EMBL/GenBank/DDBJ whole genome shotgun (WGS) entry which is preliminary data.</text>
</comment>
<organism evidence="1 2">
    <name type="scientific">Rubidibacter lacunae KORDI 51-2</name>
    <dbReference type="NCBI Taxonomy" id="582515"/>
    <lineage>
        <taxon>Bacteria</taxon>
        <taxon>Bacillati</taxon>
        <taxon>Cyanobacteriota</taxon>
        <taxon>Cyanophyceae</taxon>
        <taxon>Oscillatoriophycideae</taxon>
        <taxon>Chroococcales</taxon>
        <taxon>Aphanothecaceae</taxon>
        <taxon>Rubidibacter</taxon>
    </lineage>
</organism>
<keyword evidence="2" id="KW-1185">Reference proteome</keyword>
<name>U5D7T3_9CHRO</name>
<dbReference type="STRING" id="582515.KR51_00026570"/>
<evidence type="ECO:0000313" key="2">
    <source>
        <dbReference type="Proteomes" id="UP000016960"/>
    </source>
</evidence>
<dbReference type="Proteomes" id="UP000016960">
    <property type="component" value="Unassembled WGS sequence"/>
</dbReference>
<dbReference type="InParanoid" id="U5D7T3"/>
<dbReference type="OrthoDB" id="573503at2"/>
<reference evidence="1 2" key="1">
    <citation type="submission" date="2013-05" db="EMBL/GenBank/DDBJ databases">
        <title>Draft genome sequence of Rubidibacter lacunae KORDI 51-2.</title>
        <authorList>
            <person name="Choi D.H."/>
            <person name="Noh J.H."/>
            <person name="Kwon K.-K."/>
            <person name="Lee J.-H."/>
            <person name="Ryu J.-Y."/>
        </authorList>
    </citation>
    <scope>NUCLEOTIDE SEQUENCE [LARGE SCALE GENOMIC DNA]</scope>
    <source>
        <strain evidence="1 2">KORDI 51-2</strain>
    </source>
</reference>
<proteinExistence type="predicted"/>